<feature type="non-terminal residue" evidence="1">
    <location>
        <position position="1"/>
    </location>
</feature>
<sequence length="126" mass="15006">DISLKTKTAYDNPDARGQNDTKTIFLYLPNILKDCGMDINELWYGMNFIYLTEFICRYIHKKPLDRYIPLCMGRDFCPIADSLNKSCFHYNTKFIQELWGKTHKQQKPLNLNTRFDFKILNNKKIN</sequence>
<protein>
    <submittedName>
        <fullName evidence="1">Uncharacterized protein</fullName>
    </submittedName>
</protein>
<gene>
    <name evidence="1" type="ORF">LCGC14_1032260</name>
</gene>
<evidence type="ECO:0000313" key="1">
    <source>
        <dbReference type="EMBL" id="KKN10850.1"/>
    </source>
</evidence>
<reference evidence="1" key="1">
    <citation type="journal article" date="2015" name="Nature">
        <title>Complex archaea that bridge the gap between prokaryotes and eukaryotes.</title>
        <authorList>
            <person name="Spang A."/>
            <person name="Saw J.H."/>
            <person name="Jorgensen S.L."/>
            <person name="Zaremba-Niedzwiedzka K."/>
            <person name="Martijn J."/>
            <person name="Lind A.E."/>
            <person name="van Eijk R."/>
            <person name="Schleper C."/>
            <person name="Guy L."/>
            <person name="Ettema T.J."/>
        </authorList>
    </citation>
    <scope>NUCLEOTIDE SEQUENCE</scope>
</reference>
<name>A0A0F9MU78_9ZZZZ</name>
<dbReference type="AlphaFoldDB" id="A0A0F9MU78"/>
<proteinExistence type="predicted"/>
<dbReference type="EMBL" id="LAZR01004197">
    <property type="protein sequence ID" value="KKN10850.1"/>
    <property type="molecule type" value="Genomic_DNA"/>
</dbReference>
<comment type="caution">
    <text evidence="1">The sequence shown here is derived from an EMBL/GenBank/DDBJ whole genome shotgun (WGS) entry which is preliminary data.</text>
</comment>
<accession>A0A0F9MU78</accession>
<organism evidence="1">
    <name type="scientific">marine sediment metagenome</name>
    <dbReference type="NCBI Taxonomy" id="412755"/>
    <lineage>
        <taxon>unclassified sequences</taxon>
        <taxon>metagenomes</taxon>
        <taxon>ecological metagenomes</taxon>
    </lineage>
</organism>